<dbReference type="Gene3D" id="1.20.1530.20">
    <property type="match status" value="1"/>
</dbReference>
<reference evidence="6 7" key="1">
    <citation type="submission" date="2022-03" db="EMBL/GenBank/DDBJ databases">
        <title>Novel taxa within the pig intestine.</title>
        <authorList>
            <person name="Wylensek D."/>
            <person name="Bishof K."/>
            <person name="Afrizal A."/>
            <person name="Clavel T."/>
        </authorList>
    </citation>
    <scope>NUCLEOTIDE SEQUENCE [LARGE SCALE GENOMIC DNA]</scope>
    <source>
        <strain evidence="6 7">CLA-KB-P66</strain>
    </source>
</reference>
<sequence length="310" mass="32995">MSSKTALFVIAAAVLAFFYPNLFLWVRGDAQAFILGFIMLSMGMTLSAQDFKILLRRPFDIFIGACVQYTFMPLIAYAMVKFFDLPTGIAIGLLLVGTCPGGVSSNIMSYLANGDVAFSVGMTTASTLISPILTPLLMLVLSGESIEIDAVGMFKSILIVTLFPVIAGAVLNFLFAKKKAYMDAMQIMPAFSVLGLAFIVAGVTALCADKILTSGIAIFLLVALHNGLGYLSGYLMGVVLKMGIARRRTLAIEVGCQNAGLGTNLACRHFSAMPEAALATAVACVYHSISGTVLANIFAFCDRLKSSRKK</sequence>
<accession>A0ABU4WHP7</accession>
<feature type="transmembrane region" description="Helical" evidence="5">
    <location>
        <begin position="187"/>
        <end position="206"/>
    </location>
</feature>
<feature type="transmembrane region" description="Helical" evidence="5">
    <location>
        <begin position="85"/>
        <end position="104"/>
    </location>
</feature>
<name>A0ABU4WHP7_9BACT</name>
<dbReference type="InterPro" id="IPR004710">
    <property type="entry name" value="Bilac:Na_transpt"/>
</dbReference>
<dbReference type="PANTHER" id="PTHR10361">
    <property type="entry name" value="SODIUM-BILE ACID COTRANSPORTER"/>
    <property type="match status" value="1"/>
</dbReference>
<gene>
    <name evidence="6" type="ORF">MOX91_02315</name>
</gene>
<dbReference type="InterPro" id="IPR038770">
    <property type="entry name" value="Na+/solute_symporter_sf"/>
</dbReference>
<feature type="transmembrane region" description="Helical" evidence="5">
    <location>
        <begin position="32"/>
        <end position="49"/>
    </location>
</feature>
<evidence type="ECO:0000313" key="7">
    <source>
        <dbReference type="Proteomes" id="UP001275932"/>
    </source>
</evidence>
<dbReference type="PANTHER" id="PTHR10361:SF28">
    <property type="entry name" value="P3 PROTEIN-RELATED"/>
    <property type="match status" value="1"/>
</dbReference>
<protein>
    <submittedName>
        <fullName evidence="6">Bile acid:sodium symporter family protein</fullName>
    </submittedName>
</protein>
<dbReference type="Proteomes" id="UP001275932">
    <property type="component" value="Unassembled WGS sequence"/>
</dbReference>
<feature type="transmembrane region" description="Helical" evidence="5">
    <location>
        <begin position="7"/>
        <end position="26"/>
    </location>
</feature>
<comment type="subcellular location">
    <subcellularLocation>
        <location evidence="1">Membrane</location>
        <topology evidence="1">Multi-pass membrane protein</topology>
    </subcellularLocation>
</comment>
<evidence type="ECO:0000256" key="4">
    <source>
        <dbReference type="ARBA" id="ARBA00023136"/>
    </source>
</evidence>
<dbReference type="InterPro" id="IPR002657">
    <property type="entry name" value="BilAc:Na_symport/Acr3"/>
</dbReference>
<evidence type="ECO:0000313" key="6">
    <source>
        <dbReference type="EMBL" id="MDX8415017.1"/>
    </source>
</evidence>
<keyword evidence="3 5" id="KW-1133">Transmembrane helix</keyword>
<keyword evidence="4 5" id="KW-0472">Membrane</keyword>
<feature type="transmembrane region" description="Helical" evidence="5">
    <location>
        <begin position="212"/>
        <end position="240"/>
    </location>
</feature>
<dbReference type="EMBL" id="JALBUT010000002">
    <property type="protein sequence ID" value="MDX8415017.1"/>
    <property type="molecule type" value="Genomic_DNA"/>
</dbReference>
<evidence type="ECO:0000256" key="1">
    <source>
        <dbReference type="ARBA" id="ARBA00004141"/>
    </source>
</evidence>
<dbReference type="Pfam" id="PF01758">
    <property type="entry name" value="SBF"/>
    <property type="match status" value="1"/>
</dbReference>
<evidence type="ECO:0000256" key="2">
    <source>
        <dbReference type="ARBA" id="ARBA00022692"/>
    </source>
</evidence>
<comment type="caution">
    <text evidence="6">The sequence shown here is derived from an EMBL/GenBank/DDBJ whole genome shotgun (WGS) entry which is preliminary data.</text>
</comment>
<organism evidence="6 7">
    <name type="scientific">Intestinicryptomonas porci</name>
    <dbReference type="NCBI Taxonomy" id="2926320"/>
    <lineage>
        <taxon>Bacteria</taxon>
        <taxon>Pseudomonadati</taxon>
        <taxon>Verrucomicrobiota</taxon>
        <taxon>Opitutia</taxon>
        <taxon>Opitutales</taxon>
        <taxon>Intestinicryptomonaceae</taxon>
        <taxon>Intestinicryptomonas</taxon>
    </lineage>
</organism>
<feature type="transmembrane region" description="Helical" evidence="5">
    <location>
        <begin position="116"/>
        <end position="141"/>
    </location>
</feature>
<keyword evidence="7" id="KW-1185">Reference proteome</keyword>
<proteinExistence type="predicted"/>
<keyword evidence="2 5" id="KW-0812">Transmembrane</keyword>
<feature type="transmembrane region" description="Helical" evidence="5">
    <location>
        <begin position="61"/>
        <end position="79"/>
    </location>
</feature>
<evidence type="ECO:0000256" key="5">
    <source>
        <dbReference type="SAM" id="Phobius"/>
    </source>
</evidence>
<feature type="transmembrane region" description="Helical" evidence="5">
    <location>
        <begin position="153"/>
        <end position="175"/>
    </location>
</feature>
<evidence type="ECO:0000256" key="3">
    <source>
        <dbReference type="ARBA" id="ARBA00022989"/>
    </source>
</evidence>